<dbReference type="PANTHER" id="PTHR43767:SF12">
    <property type="entry name" value="AMP-DEPENDENT SYNTHETASE AND LIGASE"/>
    <property type="match status" value="1"/>
</dbReference>
<evidence type="ECO:0000313" key="3">
    <source>
        <dbReference type="EMBL" id="GAA4547357.1"/>
    </source>
</evidence>
<dbReference type="PANTHER" id="PTHR43767">
    <property type="entry name" value="LONG-CHAIN-FATTY-ACID--COA LIGASE"/>
    <property type="match status" value="1"/>
</dbReference>
<feature type="compositionally biased region" description="Low complexity" evidence="1">
    <location>
        <begin position="283"/>
        <end position="300"/>
    </location>
</feature>
<protein>
    <recommendedName>
        <fullName evidence="2">AMP-dependent synthetase/ligase domain-containing protein</fullName>
    </recommendedName>
</protein>
<dbReference type="InterPro" id="IPR000873">
    <property type="entry name" value="AMP-dep_synth/lig_dom"/>
</dbReference>
<feature type="region of interest" description="Disordered" evidence="1">
    <location>
        <begin position="272"/>
        <end position="300"/>
    </location>
</feature>
<dbReference type="RefSeq" id="WP_345418190.1">
    <property type="nucleotide sequence ID" value="NZ_BAABGT010000036.1"/>
</dbReference>
<evidence type="ECO:0000256" key="1">
    <source>
        <dbReference type="SAM" id="MobiDB-lite"/>
    </source>
</evidence>
<reference evidence="4" key="1">
    <citation type="journal article" date="2019" name="Int. J. Syst. Evol. Microbiol.">
        <title>The Global Catalogue of Microorganisms (GCM) 10K type strain sequencing project: providing services to taxonomists for standard genome sequencing and annotation.</title>
        <authorList>
            <consortium name="The Broad Institute Genomics Platform"/>
            <consortium name="The Broad Institute Genome Sequencing Center for Infectious Disease"/>
            <person name="Wu L."/>
            <person name="Ma J."/>
        </authorList>
    </citation>
    <scope>NUCLEOTIDE SEQUENCE [LARGE SCALE GENOMIC DNA]</scope>
    <source>
        <strain evidence="4">JCM 17906</strain>
    </source>
</reference>
<organism evidence="3 4">
    <name type="scientific">Pseudonocardia xishanensis</name>
    <dbReference type="NCBI Taxonomy" id="630995"/>
    <lineage>
        <taxon>Bacteria</taxon>
        <taxon>Bacillati</taxon>
        <taxon>Actinomycetota</taxon>
        <taxon>Actinomycetes</taxon>
        <taxon>Pseudonocardiales</taxon>
        <taxon>Pseudonocardiaceae</taxon>
        <taxon>Pseudonocardia</taxon>
    </lineage>
</organism>
<dbReference type="Proteomes" id="UP001501598">
    <property type="component" value="Unassembled WGS sequence"/>
</dbReference>
<proteinExistence type="predicted"/>
<dbReference type="Pfam" id="PF00501">
    <property type="entry name" value="AMP-binding"/>
    <property type="match status" value="1"/>
</dbReference>
<evidence type="ECO:0000313" key="4">
    <source>
        <dbReference type="Proteomes" id="UP001501598"/>
    </source>
</evidence>
<evidence type="ECO:0000259" key="2">
    <source>
        <dbReference type="Pfam" id="PF00501"/>
    </source>
</evidence>
<comment type="caution">
    <text evidence="3">The sequence shown here is derived from an EMBL/GenBank/DDBJ whole genome shotgun (WGS) entry which is preliminary data.</text>
</comment>
<gene>
    <name evidence="3" type="ORF">GCM10023175_31470</name>
</gene>
<dbReference type="PROSITE" id="PS00455">
    <property type="entry name" value="AMP_BINDING"/>
    <property type="match status" value="1"/>
</dbReference>
<dbReference type="InterPro" id="IPR050237">
    <property type="entry name" value="ATP-dep_AMP-bd_enzyme"/>
</dbReference>
<dbReference type="EMBL" id="BAABGT010000036">
    <property type="protein sequence ID" value="GAA4547357.1"/>
    <property type="molecule type" value="Genomic_DNA"/>
</dbReference>
<accession>A0ABP8RUD5</accession>
<dbReference type="Gene3D" id="3.40.50.980">
    <property type="match status" value="2"/>
</dbReference>
<name>A0ABP8RUD5_9PSEU</name>
<dbReference type="InterPro" id="IPR020845">
    <property type="entry name" value="AMP-binding_CS"/>
</dbReference>
<keyword evidence="4" id="KW-1185">Reference proteome</keyword>
<sequence>MGLNLATMLRESARTHPHRVALRLDDAVLGYADLDAAADRFAAGLRRHGIRPGDAVALQLPNVPQFAIAHFGILKAGAVVVPVNVLLKAREVAYVLSDSGARTLVTWGGVAAEAAKGAADAGVTDLVVLGDPGDVAALPFDALLAHDDGPILEPRDPGDVAVIVYTAGTTGTPKGAELTHFQLFMNADTPGRLFGIRDDDIVLVALPLFHVYALSSQLHLCVRFAATMTLMPRFDAGRALEVIERDRVTVFEGVPTMYVALLEHPDRERRDTSSLRVAISGGAPRSRPRCSTPSSASSAW</sequence>
<feature type="domain" description="AMP-dependent synthetase/ligase" evidence="2">
    <location>
        <begin position="9"/>
        <end position="286"/>
    </location>
</feature>
<dbReference type="SUPFAM" id="SSF56801">
    <property type="entry name" value="Acetyl-CoA synthetase-like"/>
    <property type="match status" value="1"/>
</dbReference>